<evidence type="ECO:0000313" key="12">
    <source>
        <dbReference type="EMBL" id="MEU7068648.1"/>
    </source>
</evidence>
<keyword evidence="5" id="KW-0378">Hydrolase</keyword>
<organism evidence="12 13">
    <name type="scientific">Streptomyces narbonensis</name>
    <dbReference type="NCBI Taxonomy" id="67333"/>
    <lineage>
        <taxon>Bacteria</taxon>
        <taxon>Bacillati</taxon>
        <taxon>Actinomycetota</taxon>
        <taxon>Actinomycetes</taxon>
        <taxon>Kitasatosporales</taxon>
        <taxon>Streptomycetaceae</taxon>
        <taxon>Streptomyces</taxon>
    </lineage>
</organism>
<keyword evidence="13" id="KW-1185">Reference proteome</keyword>
<comment type="similarity">
    <text evidence="1">Belongs to the peptidase M4 family.</text>
</comment>
<dbReference type="InterPro" id="IPR023612">
    <property type="entry name" value="Peptidase_M4"/>
</dbReference>
<proteinExistence type="inferred from homology"/>
<dbReference type="InterPro" id="IPR013856">
    <property type="entry name" value="Peptidase_M4_domain"/>
</dbReference>
<dbReference type="CDD" id="cd09597">
    <property type="entry name" value="M4_TLP"/>
    <property type="match status" value="1"/>
</dbReference>
<dbReference type="Gene3D" id="3.10.450.490">
    <property type="match status" value="1"/>
</dbReference>
<feature type="signal peptide" evidence="8">
    <location>
        <begin position="1"/>
        <end position="34"/>
    </location>
</feature>
<dbReference type="InterPro" id="IPR011096">
    <property type="entry name" value="FTP_domain"/>
</dbReference>
<dbReference type="Gene3D" id="3.10.170.10">
    <property type="match status" value="1"/>
</dbReference>
<protein>
    <submittedName>
        <fullName evidence="12">M4 family metallopeptidase</fullName>
    </submittedName>
</protein>
<feature type="chain" id="PRO_5045060310" evidence="8">
    <location>
        <begin position="35"/>
        <end position="738"/>
    </location>
</feature>
<accession>A0ABV3C2B4</accession>
<evidence type="ECO:0000256" key="3">
    <source>
        <dbReference type="ARBA" id="ARBA00022723"/>
    </source>
</evidence>
<keyword evidence="2" id="KW-0645">Protease</keyword>
<dbReference type="PRINTS" id="PR00730">
    <property type="entry name" value="THERMOLYSIN"/>
</dbReference>
<evidence type="ECO:0000256" key="8">
    <source>
        <dbReference type="SAM" id="SignalP"/>
    </source>
</evidence>
<reference evidence="12 13" key="1">
    <citation type="submission" date="2024-06" db="EMBL/GenBank/DDBJ databases">
        <title>The Natural Products Discovery Center: Release of the First 8490 Sequenced Strains for Exploring Actinobacteria Biosynthetic Diversity.</title>
        <authorList>
            <person name="Kalkreuter E."/>
            <person name="Kautsar S.A."/>
            <person name="Yang D."/>
            <person name="Bader C.D."/>
            <person name="Teijaro C.N."/>
            <person name="Fluegel L."/>
            <person name="Davis C.M."/>
            <person name="Simpson J.R."/>
            <person name="Lauterbach L."/>
            <person name="Steele A.D."/>
            <person name="Gui C."/>
            <person name="Meng S."/>
            <person name="Li G."/>
            <person name="Viehrig K."/>
            <person name="Ye F."/>
            <person name="Su P."/>
            <person name="Kiefer A.F."/>
            <person name="Nichols A."/>
            <person name="Cepeda A.J."/>
            <person name="Yan W."/>
            <person name="Fan B."/>
            <person name="Jiang Y."/>
            <person name="Adhikari A."/>
            <person name="Zheng C.-J."/>
            <person name="Schuster L."/>
            <person name="Cowan T.M."/>
            <person name="Smanski M.J."/>
            <person name="Chevrette M.G."/>
            <person name="De Carvalho L.P.S."/>
            <person name="Shen B."/>
        </authorList>
    </citation>
    <scope>NUCLEOTIDE SEQUENCE [LARGE SCALE GENOMIC DNA]</scope>
    <source>
        <strain evidence="12 13">NPDC045974</strain>
    </source>
</reference>
<dbReference type="PANTHER" id="PTHR33794:SF1">
    <property type="entry name" value="BACILLOLYSIN"/>
    <property type="match status" value="1"/>
</dbReference>
<keyword evidence="6" id="KW-0862">Zinc</keyword>
<dbReference type="Pfam" id="PF01447">
    <property type="entry name" value="Peptidase_M4"/>
    <property type="match status" value="1"/>
</dbReference>
<evidence type="ECO:0000256" key="6">
    <source>
        <dbReference type="ARBA" id="ARBA00022833"/>
    </source>
</evidence>
<dbReference type="InterPro" id="IPR050728">
    <property type="entry name" value="Zinc_Metalloprotease_M4"/>
</dbReference>
<dbReference type="Gene3D" id="1.10.390.10">
    <property type="entry name" value="Neutral Protease Domain 2"/>
    <property type="match status" value="1"/>
</dbReference>
<feature type="domain" description="Peptidase M4 C-terminal" evidence="10">
    <location>
        <begin position="352"/>
        <end position="517"/>
    </location>
</feature>
<dbReference type="Pfam" id="PF07504">
    <property type="entry name" value="FTP"/>
    <property type="match status" value="1"/>
</dbReference>
<sequence length="738" mass="75499">MHPTRRTASRVTATVAALALSASLATALAGPATAVPAAAAPQAQPVPPGHGKSLALAAADRAADSGFDELRHGADEELVRTSVTPWSNGLYFAAYERTYRGLPVVGGDAVVLSDSSGKVREVTGAKAPAIKVSTKAKVTADAALATARKQLASVESASAPELTVLLKGGKAVLTWHTRVVGQTAQNVPSALDTYVDARTGSIAQATDKVQHADGRGYHNGNVTIDTAASSMTDTSRGGFKCGGQNGSAYTGSSPWGNNGANDLVTACVDIMYAAQRESDMLKQWLGYNGINGQGGMVPARAGLSQVNAYYDGTKTTYGRNQNGTNQLTGIDVVAHEYGHEIFDRTPGSAGSSNENGGMNESTGDIFGALTEHFANNPNDTPDYTVGEELNFTGNNQPIRNMYNPSLINNDPNCYTQLTSGTEVHAAAGPQNHWFYLLAEGSNPGNGKPNSPICSGGPSSVTGIGIQKAGKVFMGALLMKTSSWNHLAARKATLTSAKNTYGSVECNAVKAAWNAIGVPAQSGETDCGGTTNPDFSLALNPATGSVQPGASVTSTVNTSTTGGSAQTVQLSASGAPNGVTVSFSPSSVTSGSSSTMTVQVAAGTANGTYPITVTGTGSATHTVTYQLSVGATTPPTGCANSEYSYQGSLTSGQTGVQPDGSYYYSATSGTHAGCLRGPAGTDFDLYLQKWNGSGWVDVAVGGTATAEENTSYYGTAGYYRYVVHAYSGSGAYTLGLSAP</sequence>
<feature type="domain" description="FTP" evidence="11">
    <location>
        <begin position="77"/>
        <end position="125"/>
    </location>
</feature>
<dbReference type="Pfam" id="PF02868">
    <property type="entry name" value="Peptidase_M4_C"/>
    <property type="match status" value="1"/>
</dbReference>
<evidence type="ECO:0000256" key="7">
    <source>
        <dbReference type="ARBA" id="ARBA00023049"/>
    </source>
</evidence>
<dbReference type="SUPFAM" id="SSF55486">
    <property type="entry name" value="Metalloproteases ('zincins'), catalytic domain"/>
    <property type="match status" value="1"/>
</dbReference>
<evidence type="ECO:0000259" key="10">
    <source>
        <dbReference type="Pfam" id="PF02868"/>
    </source>
</evidence>
<keyword evidence="4 8" id="KW-0732">Signal</keyword>
<dbReference type="PANTHER" id="PTHR33794">
    <property type="entry name" value="BACILLOLYSIN"/>
    <property type="match status" value="1"/>
</dbReference>
<gene>
    <name evidence="12" type="ORF">AB0A88_00670</name>
</gene>
<keyword evidence="3" id="KW-0479">Metal-binding</keyword>
<evidence type="ECO:0000256" key="2">
    <source>
        <dbReference type="ARBA" id="ARBA00022670"/>
    </source>
</evidence>
<dbReference type="Gene3D" id="2.60.120.380">
    <property type="match status" value="1"/>
</dbReference>
<dbReference type="InterPro" id="IPR027268">
    <property type="entry name" value="Peptidase_M4/M1_CTD_sf"/>
</dbReference>
<dbReference type="Proteomes" id="UP001551329">
    <property type="component" value="Unassembled WGS sequence"/>
</dbReference>
<keyword evidence="7" id="KW-0482">Metalloprotease</keyword>
<evidence type="ECO:0000256" key="5">
    <source>
        <dbReference type="ARBA" id="ARBA00022801"/>
    </source>
</evidence>
<evidence type="ECO:0000256" key="4">
    <source>
        <dbReference type="ARBA" id="ARBA00022729"/>
    </source>
</evidence>
<dbReference type="InterPro" id="IPR001570">
    <property type="entry name" value="Peptidase_M4_C_domain"/>
</dbReference>
<name>A0ABV3C2B4_9ACTN</name>
<evidence type="ECO:0000259" key="11">
    <source>
        <dbReference type="Pfam" id="PF07504"/>
    </source>
</evidence>
<dbReference type="EMBL" id="JBEZAE010000001">
    <property type="protein sequence ID" value="MEU7068648.1"/>
    <property type="molecule type" value="Genomic_DNA"/>
</dbReference>
<comment type="caution">
    <text evidence="12">The sequence shown here is derived from an EMBL/GenBank/DDBJ whole genome shotgun (WGS) entry which is preliminary data.</text>
</comment>
<dbReference type="RefSeq" id="WP_358468898.1">
    <property type="nucleotide sequence ID" value="NZ_JBEZAE010000001.1"/>
</dbReference>
<evidence type="ECO:0000256" key="1">
    <source>
        <dbReference type="ARBA" id="ARBA00009388"/>
    </source>
</evidence>
<evidence type="ECO:0000259" key="9">
    <source>
        <dbReference type="Pfam" id="PF01447"/>
    </source>
</evidence>
<evidence type="ECO:0000313" key="13">
    <source>
        <dbReference type="Proteomes" id="UP001551329"/>
    </source>
</evidence>
<feature type="domain" description="Peptidase M4" evidence="9">
    <location>
        <begin position="214"/>
        <end position="342"/>
    </location>
</feature>